<organism evidence="1 2">
    <name type="scientific">Pantoea stewartii</name>
    <dbReference type="NCBI Taxonomy" id="66269"/>
    <lineage>
        <taxon>Bacteria</taxon>
        <taxon>Pseudomonadati</taxon>
        <taxon>Pseudomonadota</taxon>
        <taxon>Gammaproteobacteria</taxon>
        <taxon>Enterobacterales</taxon>
        <taxon>Erwiniaceae</taxon>
        <taxon>Pantoea</taxon>
    </lineage>
</organism>
<accession>A0AB34VB94</accession>
<proteinExistence type="predicted"/>
<evidence type="ECO:0000313" key="2">
    <source>
        <dbReference type="Proteomes" id="UP000072520"/>
    </source>
</evidence>
<dbReference type="EMBL" id="LDSI01000031">
    <property type="protein sequence ID" value="KTS93897.1"/>
    <property type="molecule type" value="Genomic_DNA"/>
</dbReference>
<sequence>MAFVFIPALVTLLVSKEKEKGLALTRNGVEAIHYNATAITLPEDIAFSMVESRGYNDMEPEDVWNARQAFKSNITQ</sequence>
<comment type="caution">
    <text evidence="1">The sequence shown here is derived from an EMBL/GenBank/DDBJ whole genome shotgun (WGS) entry which is preliminary data.</text>
</comment>
<protein>
    <submittedName>
        <fullName evidence="1">Uncharacterized protein</fullName>
    </submittedName>
</protein>
<reference evidence="1 2" key="1">
    <citation type="journal article" date="2016" name="Front. Microbiol.">
        <title>Genomic Resource of Rice Seed Associated Bacteria.</title>
        <authorList>
            <person name="Midha S."/>
            <person name="Bansal K."/>
            <person name="Sharma S."/>
            <person name="Kumar N."/>
            <person name="Patil P.P."/>
            <person name="Chaudhry V."/>
            <person name="Patil P.B."/>
        </authorList>
    </citation>
    <scope>NUCLEOTIDE SEQUENCE [LARGE SCALE GENOMIC DNA]</scope>
    <source>
        <strain evidence="1 2">RSA13</strain>
    </source>
</reference>
<evidence type="ECO:0000313" key="1">
    <source>
        <dbReference type="EMBL" id="KTS93897.1"/>
    </source>
</evidence>
<dbReference type="RefSeq" id="WP_058708660.1">
    <property type="nucleotide sequence ID" value="NZ_JARNMT010000001.1"/>
</dbReference>
<gene>
    <name evidence="1" type="ORF">RSA13_20285</name>
</gene>
<dbReference type="AlphaFoldDB" id="A0AB34VB94"/>
<dbReference type="Proteomes" id="UP000072520">
    <property type="component" value="Unassembled WGS sequence"/>
</dbReference>
<name>A0AB34VB94_9GAMM</name>